<dbReference type="InterPro" id="IPR040704">
    <property type="entry name" value="HEPN_AbiU2"/>
</dbReference>
<reference evidence="2 3" key="1">
    <citation type="submission" date="2020-06" db="EMBL/GenBank/DDBJ databases">
        <title>Rheinheimera sp. nov., a marine bacterium isolated from coastal.</title>
        <authorList>
            <person name="Yu Q."/>
            <person name="Qi Y."/>
            <person name="Pu J."/>
        </authorList>
    </citation>
    <scope>NUCLEOTIDE SEQUENCE [LARGE SCALE GENOMIC DNA]</scope>
    <source>
        <strain evidence="2 3">YQF-2</strain>
    </source>
</reference>
<keyword evidence="3" id="KW-1185">Reference proteome</keyword>
<accession>A0A7Y5EGN2</accession>
<protein>
    <recommendedName>
        <fullName evidence="1">HEPN AbiU2-like domain-containing protein</fullName>
    </recommendedName>
</protein>
<organism evidence="2 3">
    <name type="scientific">Rheinheimera lutimaris</name>
    <dbReference type="NCBI Taxonomy" id="2740584"/>
    <lineage>
        <taxon>Bacteria</taxon>
        <taxon>Pseudomonadati</taxon>
        <taxon>Pseudomonadota</taxon>
        <taxon>Gammaproteobacteria</taxon>
        <taxon>Chromatiales</taxon>
        <taxon>Chromatiaceae</taxon>
        <taxon>Rheinheimera</taxon>
    </lineage>
</organism>
<evidence type="ECO:0000313" key="2">
    <source>
        <dbReference type="EMBL" id="NRQ41580.1"/>
    </source>
</evidence>
<comment type="caution">
    <text evidence="2">The sequence shown here is derived from an EMBL/GenBank/DDBJ whole genome shotgun (WGS) entry which is preliminary data.</text>
</comment>
<proteinExistence type="predicted"/>
<name>A0A7Y5EGN2_9GAMM</name>
<dbReference type="AlphaFoldDB" id="A0A7Y5EGN2"/>
<dbReference type="Gene3D" id="1.20.120.1060">
    <property type="match status" value="1"/>
</dbReference>
<sequence length="216" mass="24964">MSNKVTTCTFDDFIKRYPHMAHLDPMNQLDFDLSSINQSELKTLKHYFSGICTDLTLYMQLFGQEEHVAELNKFNSFIFSRFERACLERICLKIATLMDPPKSQGKDNLSLRRFIEQTDSSLLQGLFNSLKDFYEKSGINDWRNKVLAHADLLTLSGEVELKVSFTKQEVDDFVAKIQEFIDWVSDPKVATDHQVVLPRDVDGYSFISKIKSQNES</sequence>
<gene>
    <name evidence="2" type="ORF">HRH59_03230</name>
</gene>
<dbReference type="Proteomes" id="UP000523161">
    <property type="component" value="Unassembled WGS sequence"/>
</dbReference>
<evidence type="ECO:0000259" key="1">
    <source>
        <dbReference type="Pfam" id="PF18734"/>
    </source>
</evidence>
<evidence type="ECO:0000313" key="3">
    <source>
        <dbReference type="Proteomes" id="UP000523161"/>
    </source>
</evidence>
<dbReference type="RefSeq" id="WP_173499835.1">
    <property type="nucleotide sequence ID" value="NZ_JABSOD010000003.1"/>
</dbReference>
<feature type="domain" description="HEPN AbiU2-like" evidence="1">
    <location>
        <begin position="48"/>
        <end position="185"/>
    </location>
</feature>
<dbReference type="Pfam" id="PF18734">
    <property type="entry name" value="HEPN_AbiU2"/>
    <property type="match status" value="1"/>
</dbReference>
<dbReference type="EMBL" id="JABSOD010000003">
    <property type="protein sequence ID" value="NRQ41580.1"/>
    <property type="molecule type" value="Genomic_DNA"/>
</dbReference>